<feature type="region of interest" description="Disordered" evidence="1">
    <location>
        <begin position="870"/>
        <end position="897"/>
    </location>
</feature>
<proteinExistence type="predicted"/>
<dbReference type="PANTHER" id="PTHR12271">
    <property type="entry name" value="POLY A POLYMERASE CID PAP -RELATED"/>
    <property type="match status" value="1"/>
</dbReference>
<dbReference type="CDD" id="cd05402">
    <property type="entry name" value="NT_PAP_TUTase"/>
    <property type="match status" value="1"/>
</dbReference>
<dbReference type="GeneID" id="87956897"/>
<evidence type="ECO:0000256" key="1">
    <source>
        <dbReference type="SAM" id="MobiDB-lite"/>
    </source>
</evidence>
<gene>
    <name evidence="3" type="ORF">IL334_004766</name>
</gene>
<dbReference type="RefSeq" id="XP_062792532.1">
    <property type="nucleotide sequence ID" value="XM_062936481.1"/>
</dbReference>
<reference evidence="3 4" key="1">
    <citation type="submission" date="2024-01" db="EMBL/GenBank/DDBJ databases">
        <title>Comparative genomics of Cryptococcus and Kwoniella reveals pathogenesis evolution and contrasting modes of karyotype evolution via chromosome fusion or intercentromeric recombination.</title>
        <authorList>
            <person name="Coelho M.A."/>
            <person name="David-Palma M."/>
            <person name="Shea T."/>
            <person name="Bowers K."/>
            <person name="McGinley-Smith S."/>
            <person name="Mohammad A.W."/>
            <person name="Gnirke A."/>
            <person name="Yurkov A.M."/>
            <person name="Nowrousian M."/>
            <person name="Sun S."/>
            <person name="Cuomo C.A."/>
            <person name="Heitman J."/>
        </authorList>
    </citation>
    <scope>NUCLEOTIDE SEQUENCE [LARGE SCALE GENOMIC DNA]</scope>
    <source>
        <strain evidence="3">CBS 11374</strain>
    </source>
</reference>
<evidence type="ECO:0000313" key="3">
    <source>
        <dbReference type="EMBL" id="WRT67792.1"/>
    </source>
</evidence>
<evidence type="ECO:0000313" key="4">
    <source>
        <dbReference type="Proteomes" id="UP001329825"/>
    </source>
</evidence>
<dbReference type="PANTHER" id="PTHR12271:SF40">
    <property type="entry name" value="POLY(A) RNA POLYMERASE GLD2"/>
    <property type="match status" value="1"/>
</dbReference>
<dbReference type="Pfam" id="PF22600">
    <property type="entry name" value="MTPAP-like_central"/>
    <property type="match status" value="1"/>
</dbReference>
<dbReference type="EMBL" id="CP141886">
    <property type="protein sequence ID" value="WRT67792.1"/>
    <property type="molecule type" value="Genomic_DNA"/>
</dbReference>
<sequence length="904" mass="100169">MSSFRVTSLPRPALLPSPQLISFGQEGVPSLLDSDIDEIDLHPIINNAGRFDATVQAFYPCSNTIAGPIRLSLPVTPELITLVSEGESDEELKRLFRLDSPSPPPSPICSIPPERRKGDYTPPQIFSTLGRRRRSTPILHHPSPTYPSPYKKNKNNSFDTLSTSSYPPSPSPILHTDTPDLTSDSSLSFPNPSITDEFSEYSDQPILFSNPSELIDIFTYKGGEKLPFPVAVIIHKGKGHTKELSKEVIELIDFESSQEHQDQFYAQPNEGFIDLLGLDKDLGEHNNHPAELTSCLGASQEQYNTNDYKFDSGSDKIDEQQVEDLTDICSEPELEEHWFLKMNDSPQMINGNQSTSHTYDQFINDSSRNGLISSLSDLSDIPEFIPKSNFIPAVNSVSPYNSLLSRPSPRKTVPSNLIHPSPPDSFQSDIMQAWCSTEPTEESKKFVMKLLSNLTTVVNSTFGKQILQDGKDRFLVDVFGSVSWGGETGKSGDLDLVILDRAQLKGYEPSLWRQQPGSGPISKDYSGRRSVPLAINTLPRCYHTYTLADCLRRAGMQAVQPIPGASTPIVKFMDPQGKLECDINVNDLGGWYNSSLILHYCQISPYLLRPMIYILKRWLSSQDLNDASGAKGPATMSSYCLTLMIIGYLQIRGCLPNLQQDINVPATSAPGDTSDPDIIWVSWSKEQGVPAHVAFARAPPEGWKSSEPELTVSQAVRGFFAFFSQTSSSLLASIQEKARFDHRADIISILQGGLAKRITLVGGSRIEDENNRISLQSQGFSPAQITHVMEMMRESRIEDEQRMGKGDRGIQPRNWSERRLVVQDPFLWQKNCAGMMSKVGLDRFFASVDRAHKMLQSRGNSATIEELLYNPSPITPRSTPGRGRGRGTPIGRGGGGIGRALWNA</sequence>
<feature type="compositionally biased region" description="Gly residues" evidence="1">
    <location>
        <begin position="886"/>
        <end position="897"/>
    </location>
</feature>
<keyword evidence="4" id="KW-1185">Reference proteome</keyword>
<dbReference type="InterPro" id="IPR054708">
    <property type="entry name" value="MTPAP-like_central"/>
</dbReference>
<protein>
    <recommendedName>
        <fullName evidence="2">Poly(A) RNA polymerase mitochondrial-like central palm domain-containing protein</fullName>
    </recommendedName>
</protein>
<dbReference type="InterPro" id="IPR043519">
    <property type="entry name" value="NT_sf"/>
</dbReference>
<dbReference type="Gene3D" id="1.10.1410.10">
    <property type="match status" value="1"/>
</dbReference>
<feature type="domain" description="Poly(A) RNA polymerase mitochondrial-like central palm" evidence="2">
    <location>
        <begin position="427"/>
        <end position="602"/>
    </location>
</feature>
<dbReference type="SUPFAM" id="SSF81301">
    <property type="entry name" value="Nucleotidyltransferase"/>
    <property type="match status" value="1"/>
</dbReference>
<dbReference type="Proteomes" id="UP001329825">
    <property type="component" value="Chromosome 6"/>
</dbReference>
<dbReference type="Gene3D" id="3.30.460.10">
    <property type="entry name" value="Beta Polymerase, domain 2"/>
    <property type="match status" value="1"/>
</dbReference>
<feature type="region of interest" description="Disordered" evidence="1">
    <location>
        <begin position="95"/>
        <end position="187"/>
    </location>
</feature>
<accession>A0ABZ1D194</accession>
<evidence type="ECO:0000259" key="2">
    <source>
        <dbReference type="Pfam" id="PF22600"/>
    </source>
</evidence>
<feature type="compositionally biased region" description="Low complexity" evidence="1">
    <location>
        <begin position="162"/>
        <end position="187"/>
    </location>
</feature>
<organism evidence="3 4">
    <name type="scientific">Kwoniella shivajii</name>
    <dbReference type="NCBI Taxonomy" id="564305"/>
    <lineage>
        <taxon>Eukaryota</taxon>
        <taxon>Fungi</taxon>
        <taxon>Dikarya</taxon>
        <taxon>Basidiomycota</taxon>
        <taxon>Agaricomycotina</taxon>
        <taxon>Tremellomycetes</taxon>
        <taxon>Tremellales</taxon>
        <taxon>Cryptococcaceae</taxon>
        <taxon>Kwoniella</taxon>
    </lineage>
</organism>
<dbReference type="SUPFAM" id="SSF81631">
    <property type="entry name" value="PAP/OAS1 substrate-binding domain"/>
    <property type="match status" value="1"/>
</dbReference>
<name>A0ABZ1D194_9TREE</name>